<dbReference type="Proteomes" id="UP000315947">
    <property type="component" value="Chromosome"/>
</dbReference>
<dbReference type="SUPFAM" id="SSF54913">
    <property type="entry name" value="GlnB-like"/>
    <property type="match status" value="1"/>
</dbReference>
<reference evidence="2 3" key="1">
    <citation type="submission" date="2019-07" db="EMBL/GenBank/DDBJ databases">
        <title>Shewanella sp. YLB-06 whole genomic sequence.</title>
        <authorList>
            <person name="Yu L."/>
        </authorList>
    </citation>
    <scope>NUCLEOTIDE SEQUENCE [LARGE SCALE GENOMIC DNA]</scope>
    <source>
        <strain evidence="2 3">YLB-06</strain>
    </source>
</reference>
<evidence type="ECO:0000313" key="3">
    <source>
        <dbReference type="Proteomes" id="UP000315947"/>
    </source>
</evidence>
<evidence type="ECO:0000313" key="2">
    <source>
        <dbReference type="EMBL" id="QDO85774.1"/>
    </source>
</evidence>
<evidence type="ECO:0000256" key="1">
    <source>
        <dbReference type="ARBA" id="ARBA00010169"/>
    </source>
</evidence>
<dbReference type="PANTHER" id="PTHR23419">
    <property type="entry name" value="DIVALENT CATION TOLERANCE CUTA-RELATED"/>
    <property type="match status" value="1"/>
</dbReference>
<dbReference type="Gene3D" id="3.30.70.120">
    <property type="match status" value="1"/>
</dbReference>
<name>A0ABX5X347_9GAMM</name>
<gene>
    <name evidence="2" type="ORF">FM037_24075</name>
</gene>
<dbReference type="EMBL" id="CP041614">
    <property type="protein sequence ID" value="QDO85774.1"/>
    <property type="molecule type" value="Genomic_DNA"/>
</dbReference>
<dbReference type="InterPro" id="IPR011322">
    <property type="entry name" value="N-reg_PII-like_a/b"/>
</dbReference>
<proteinExistence type="inferred from homology"/>
<dbReference type="RefSeq" id="WP_144048087.1">
    <property type="nucleotide sequence ID" value="NZ_CP041614.1"/>
</dbReference>
<sequence length="104" mass="11632">MQDELLLVMTTCPTQESATQLAKVLVEDNIAACIQISSPVTSIYRWEGSVCQEQEFSLQIKCLSKNYSTLEAKIQALHPYQVPELITLAITGGLPAYLDWIRET</sequence>
<dbReference type="InterPro" id="IPR004323">
    <property type="entry name" value="Ion_tolerance_CutA"/>
</dbReference>
<organism evidence="2 3">
    <name type="scientific">Shewanella psychropiezotolerans</name>
    <dbReference type="NCBI Taxonomy" id="2593655"/>
    <lineage>
        <taxon>Bacteria</taxon>
        <taxon>Pseudomonadati</taxon>
        <taxon>Pseudomonadota</taxon>
        <taxon>Gammaproteobacteria</taxon>
        <taxon>Alteromonadales</taxon>
        <taxon>Shewanellaceae</taxon>
        <taxon>Shewanella</taxon>
    </lineage>
</organism>
<dbReference type="PANTHER" id="PTHR23419:SF8">
    <property type="entry name" value="FI09726P"/>
    <property type="match status" value="1"/>
</dbReference>
<dbReference type="InterPro" id="IPR015867">
    <property type="entry name" value="N-reg_PII/ATP_PRibTrfase_C"/>
</dbReference>
<keyword evidence="3" id="KW-1185">Reference proteome</keyword>
<protein>
    <submittedName>
        <fullName evidence="2">Divalent-cation tolerance protein CutA</fullName>
    </submittedName>
</protein>
<comment type="similarity">
    <text evidence="1">Belongs to the CutA family.</text>
</comment>
<accession>A0ABX5X347</accession>
<dbReference type="Pfam" id="PF03091">
    <property type="entry name" value="CutA1"/>
    <property type="match status" value="1"/>
</dbReference>